<evidence type="ECO:0000256" key="3">
    <source>
        <dbReference type="ARBA" id="ARBA00023163"/>
    </source>
</evidence>
<feature type="transmembrane region" description="Helical" evidence="5">
    <location>
        <begin position="26"/>
        <end position="51"/>
    </location>
</feature>
<keyword evidence="2" id="KW-0238">DNA-binding</keyword>
<dbReference type="PANTHER" id="PTHR44688">
    <property type="entry name" value="DNA-BINDING TRANSCRIPTIONAL ACTIVATOR DEVR_DOSR"/>
    <property type="match status" value="1"/>
</dbReference>
<protein>
    <submittedName>
        <fullName evidence="7">Response regulator transcription factor</fullName>
    </submittedName>
</protein>
<gene>
    <name evidence="7" type="ORF">INF28_10355</name>
</gene>
<reference evidence="7" key="1">
    <citation type="submission" date="2020-10" db="EMBL/GenBank/DDBJ databases">
        <title>ChiBAC.</title>
        <authorList>
            <person name="Zenner C."/>
            <person name="Hitch T.C.A."/>
            <person name="Clavel T."/>
        </authorList>
    </citation>
    <scope>NUCLEOTIDE SEQUENCE</scope>
    <source>
        <strain evidence="7">DSM 107454</strain>
    </source>
</reference>
<keyword evidence="5" id="KW-0812">Transmembrane</keyword>
<dbReference type="CDD" id="cd06170">
    <property type="entry name" value="LuxR_C_like"/>
    <property type="match status" value="1"/>
</dbReference>
<evidence type="ECO:0000256" key="4">
    <source>
        <dbReference type="SAM" id="Coils"/>
    </source>
</evidence>
<keyword evidence="5" id="KW-0472">Membrane</keyword>
<evidence type="ECO:0000313" key="7">
    <source>
        <dbReference type="EMBL" id="MBE5040860.1"/>
    </source>
</evidence>
<keyword evidence="3" id="KW-0804">Transcription</keyword>
<evidence type="ECO:0000259" key="6">
    <source>
        <dbReference type="PROSITE" id="PS50043"/>
    </source>
</evidence>
<evidence type="ECO:0000256" key="2">
    <source>
        <dbReference type="ARBA" id="ARBA00023125"/>
    </source>
</evidence>
<dbReference type="PRINTS" id="PR00038">
    <property type="entry name" value="HTHLUXR"/>
</dbReference>
<dbReference type="Proteomes" id="UP000806542">
    <property type="component" value="Unassembled WGS sequence"/>
</dbReference>
<dbReference type="SUPFAM" id="SSF46894">
    <property type="entry name" value="C-terminal effector domain of the bipartite response regulators"/>
    <property type="match status" value="1"/>
</dbReference>
<feature type="coiled-coil region" evidence="4">
    <location>
        <begin position="415"/>
        <end position="456"/>
    </location>
</feature>
<dbReference type="InterPro" id="IPR036388">
    <property type="entry name" value="WH-like_DNA-bd_sf"/>
</dbReference>
<dbReference type="Pfam" id="PF00196">
    <property type="entry name" value="GerE"/>
    <property type="match status" value="1"/>
</dbReference>
<dbReference type="EMBL" id="JADCKB010000024">
    <property type="protein sequence ID" value="MBE5040860.1"/>
    <property type="molecule type" value="Genomic_DNA"/>
</dbReference>
<evidence type="ECO:0000256" key="1">
    <source>
        <dbReference type="ARBA" id="ARBA00023015"/>
    </source>
</evidence>
<feature type="transmembrane region" description="Helical" evidence="5">
    <location>
        <begin position="361"/>
        <end position="381"/>
    </location>
</feature>
<dbReference type="InterPro" id="IPR016032">
    <property type="entry name" value="Sig_transdc_resp-reg_C-effctor"/>
</dbReference>
<sequence length="540" mass="61698">MTYRLSQMKAVLAAVKKQGISMQKKLFFYFASLICGFLAVVIIILNFAGILNPTNKTFQRLLSAQSEVSLSYIKHNTAKLSANAVSFSQKLSTDIKKTLQINAMSFDDLGNNPTALKAVQSNTYNTVYTYMQLTPASGAFYYLNTTTKPEKGSYSGIYLKFKNLSTENTINTDISMYHGISSVARENKISLNSTWTLETEKGLFREIDEMMEQKNMKTAQEGVMTSLYQLPGTWEHAFFVCAPIVNDKKEIIGVCGFEINSLYFKYIYKNSVSDTEHMVLTVFDETDDSYSGIISEYTAASIISAEGNFKYVPNTPFDLFRINDEKYIGKTQNFSVGESNHYSAVMLPYSYYRYSKYKTQLLIFVIFLLITAAAIVCCSVLSRRYINPIINDIEGLKQGTINKQNLRIPEIVDLLDFLEQNDRDYEQKLSSLEEQKRLAEQEAARIQSELDRIIDKRKKELSDDGVNHFMQNLITLTPREKDVFNLYLEGYSGKEIVEKLGFTNNALKFHNKNIYSKLGVTSRKELMQYAVILKQRNRNE</sequence>
<dbReference type="GO" id="GO:0006355">
    <property type="term" value="P:regulation of DNA-templated transcription"/>
    <property type="evidence" value="ECO:0007669"/>
    <property type="project" value="InterPro"/>
</dbReference>
<keyword evidence="8" id="KW-1185">Reference proteome</keyword>
<evidence type="ECO:0000313" key="8">
    <source>
        <dbReference type="Proteomes" id="UP000806542"/>
    </source>
</evidence>
<keyword evidence="4" id="KW-0175">Coiled coil</keyword>
<dbReference type="GO" id="GO:0003677">
    <property type="term" value="F:DNA binding"/>
    <property type="evidence" value="ECO:0007669"/>
    <property type="project" value="UniProtKB-KW"/>
</dbReference>
<dbReference type="AlphaFoldDB" id="A0A9D5M220"/>
<dbReference type="PROSITE" id="PS50043">
    <property type="entry name" value="HTH_LUXR_2"/>
    <property type="match status" value="1"/>
</dbReference>
<organism evidence="7 8">
    <name type="scientific">Ructibacterium gallinarum</name>
    <dbReference type="NCBI Taxonomy" id="2779355"/>
    <lineage>
        <taxon>Bacteria</taxon>
        <taxon>Bacillati</taxon>
        <taxon>Bacillota</taxon>
        <taxon>Clostridia</taxon>
        <taxon>Eubacteriales</taxon>
        <taxon>Oscillospiraceae</taxon>
        <taxon>Ructibacterium</taxon>
    </lineage>
</organism>
<comment type="caution">
    <text evidence="7">The sequence shown here is derived from an EMBL/GenBank/DDBJ whole genome shotgun (WGS) entry which is preliminary data.</text>
</comment>
<dbReference type="RefSeq" id="WP_226393400.1">
    <property type="nucleotide sequence ID" value="NZ_JADCKB010000024.1"/>
</dbReference>
<feature type="domain" description="HTH luxR-type" evidence="6">
    <location>
        <begin position="469"/>
        <end position="534"/>
    </location>
</feature>
<name>A0A9D5M220_9FIRM</name>
<proteinExistence type="predicted"/>
<dbReference type="InterPro" id="IPR000792">
    <property type="entry name" value="Tscrpt_reg_LuxR_C"/>
</dbReference>
<evidence type="ECO:0000256" key="5">
    <source>
        <dbReference type="SAM" id="Phobius"/>
    </source>
</evidence>
<keyword evidence="5" id="KW-1133">Transmembrane helix</keyword>
<dbReference type="PANTHER" id="PTHR44688:SF16">
    <property type="entry name" value="DNA-BINDING TRANSCRIPTIONAL ACTIVATOR DEVR_DOSR"/>
    <property type="match status" value="1"/>
</dbReference>
<dbReference type="Gene3D" id="1.10.10.10">
    <property type="entry name" value="Winged helix-like DNA-binding domain superfamily/Winged helix DNA-binding domain"/>
    <property type="match status" value="1"/>
</dbReference>
<dbReference type="SMART" id="SM00421">
    <property type="entry name" value="HTH_LUXR"/>
    <property type="match status" value="1"/>
</dbReference>
<keyword evidence="1" id="KW-0805">Transcription regulation</keyword>
<accession>A0A9D5M220</accession>